<dbReference type="GO" id="GO:0005783">
    <property type="term" value="C:endoplasmic reticulum"/>
    <property type="evidence" value="ECO:0007669"/>
    <property type="project" value="TreeGrafter"/>
</dbReference>
<dbReference type="InterPro" id="IPR016035">
    <property type="entry name" value="Acyl_Trfase/lysoPLipase"/>
</dbReference>
<dbReference type="SMART" id="SM00022">
    <property type="entry name" value="PLAc"/>
    <property type="match status" value="1"/>
</dbReference>
<evidence type="ECO:0000256" key="3">
    <source>
        <dbReference type="ARBA" id="ARBA00022729"/>
    </source>
</evidence>
<evidence type="ECO:0000259" key="11">
    <source>
        <dbReference type="PROSITE" id="PS51210"/>
    </source>
</evidence>
<dbReference type="EMBL" id="MU853417">
    <property type="protein sequence ID" value="KAK4132544.1"/>
    <property type="molecule type" value="Genomic_DNA"/>
</dbReference>
<dbReference type="GO" id="GO:0046475">
    <property type="term" value="P:glycerophospholipid catabolic process"/>
    <property type="evidence" value="ECO:0007669"/>
    <property type="project" value="TreeGrafter"/>
</dbReference>
<evidence type="ECO:0000256" key="7">
    <source>
        <dbReference type="ARBA" id="ARBA00023180"/>
    </source>
</evidence>
<dbReference type="GO" id="GO:0004623">
    <property type="term" value="F:phospholipase A2 activity"/>
    <property type="evidence" value="ECO:0007669"/>
    <property type="project" value="TreeGrafter"/>
</dbReference>
<keyword evidence="4 9" id="KW-0378">Hydrolase</keyword>
<accession>A0AAN6UGV9</accession>
<evidence type="ECO:0000256" key="9">
    <source>
        <dbReference type="PROSITE-ProRule" id="PRU00555"/>
    </source>
</evidence>
<organism evidence="12 13">
    <name type="scientific">Trichocladium antarcticum</name>
    <dbReference type="NCBI Taxonomy" id="1450529"/>
    <lineage>
        <taxon>Eukaryota</taxon>
        <taxon>Fungi</taxon>
        <taxon>Dikarya</taxon>
        <taxon>Ascomycota</taxon>
        <taxon>Pezizomycotina</taxon>
        <taxon>Sordariomycetes</taxon>
        <taxon>Sordariomycetidae</taxon>
        <taxon>Sordariales</taxon>
        <taxon>Chaetomiaceae</taxon>
        <taxon>Trichocladium</taxon>
    </lineage>
</organism>
<evidence type="ECO:0000256" key="4">
    <source>
        <dbReference type="ARBA" id="ARBA00022801"/>
    </source>
</evidence>
<keyword evidence="13" id="KW-1185">Reference proteome</keyword>
<gene>
    <name evidence="12" type="ORF">BT67DRAFT_385360</name>
</gene>
<dbReference type="PANTHER" id="PTHR10728:SF33">
    <property type="entry name" value="LYSOPHOSPHOLIPASE 1-RELATED"/>
    <property type="match status" value="1"/>
</dbReference>
<dbReference type="GO" id="GO:0005829">
    <property type="term" value="C:cytosol"/>
    <property type="evidence" value="ECO:0007669"/>
    <property type="project" value="TreeGrafter"/>
</dbReference>
<sequence length="654" mass="69562">MHLSALLPLALLHPLLASAEPVRIPPADDLILSPRARPDAPSGSYAPAEVKCPSVKPAIRRANTLSKSESDWLMKRRPATVDPMIAFLKRVNIDGFDAEAYIRKVAPRIKDLPNVGIAVSGGGYRALMNGAGFISAADGRTPGSTGAGGIGGLLQASTYLAGLSGGGWLVSSIYANNFTTVETLRTGRKDSNIWKFDNSIFEGPDMKGIFDTPRYWKDVARQVGDKRNAGFETSITDFWGRALAYQLIDAPDGGPAYTFSSIADDDEFSKAQTPFPILIADERRPGTKIISLNSTVYEFNPYEMGSWDPSTFGFAPMKYIGSNFSAGVVPSDGHCVAGFDSLSYIFGTSSSLFNAFLLQNISNVAGVPEFLLNAATKVLEDLDAADNDIAQYQPNPFFGWNNATNPTATSTELDLVDGGLDLQNIPLHPLIQPIRAVDVIFAVDSSADTTYAWPNGTALRASYDRSLGTIANGTLFPPVPDANTFIALGLNQRPTFFGCDPTNFTTTSPSQTVPPLVVYIPNAPYTAMSNVTTFTPSYKTAQRDAIIQNGVDGATRGAGALDARWPACVACAVLSRSWARTGTAPPAECARCFERYCWNGTVVSASVQGAGGEYAPTFIIGDGGEDAPSAAASLAARGRWVGMAVVAVCGLMML</sequence>
<name>A0AAN6UGV9_9PEZI</name>
<dbReference type="Proteomes" id="UP001304895">
    <property type="component" value="Unassembled WGS sequence"/>
</dbReference>
<evidence type="ECO:0000256" key="6">
    <source>
        <dbReference type="ARBA" id="ARBA00023098"/>
    </source>
</evidence>
<dbReference type="Gene3D" id="3.40.1090.10">
    <property type="entry name" value="Cytosolic phospholipase A2 catalytic domain"/>
    <property type="match status" value="1"/>
</dbReference>
<dbReference type="SUPFAM" id="SSF52151">
    <property type="entry name" value="FabD/lysophospholipase-like"/>
    <property type="match status" value="1"/>
</dbReference>
<feature type="chain" id="PRO_5042667075" description="Lysophospholipase" evidence="10">
    <location>
        <begin position="20"/>
        <end position="654"/>
    </location>
</feature>
<dbReference type="PANTHER" id="PTHR10728">
    <property type="entry name" value="CYTOSOLIC PHOSPHOLIPASE A2"/>
    <property type="match status" value="1"/>
</dbReference>
<evidence type="ECO:0000256" key="2">
    <source>
        <dbReference type="ARBA" id="ARBA00013274"/>
    </source>
</evidence>
<keyword evidence="6 9" id="KW-0443">Lipid metabolism</keyword>
<feature type="domain" description="PLA2c" evidence="11">
    <location>
        <begin position="51"/>
        <end position="603"/>
    </location>
</feature>
<dbReference type="FunFam" id="3.40.1090.10:FF:000010">
    <property type="entry name" value="Lysophospholipase"/>
    <property type="match status" value="1"/>
</dbReference>
<evidence type="ECO:0000313" key="12">
    <source>
        <dbReference type="EMBL" id="KAK4132544.1"/>
    </source>
</evidence>
<dbReference type="InterPro" id="IPR002642">
    <property type="entry name" value="LysoPLipase_cat_dom"/>
</dbReference>
<evidence type="ECO:0000256" key="5">
    <source>
        <dbReference type="ARBA" id="ARBA00022963"/>
    </source>
</evidence>
<comment type="caution">
    <text evidence="12">The sequence shown here is derived from an EMBL/GenBank/DDBJ whole genome shotgun (WGS) entry which is preliminary data.</text>
</comment>
<reference evidence="12" key="2">
    <citation type="submission" date="2023-05" db="EMBL/GenBank/DDBJ databases">
        <authorList>
            <consortium name="Lawrence Berkeley National Laboratory"/>
            <person name="Steindorff A."/>
            <person name="Hensen N."/>
            <person name="Bonometti L."/>
            <person name="Westerberg I."/>
            <person name="Brannstrom I.O."/>
            <person name="Guillou S."/>
            <person name="Cros-Aarteil S."/>
            <person name="Calhoun S."/>
            <person name="Haridas S."/>
            <person name="Kuo A."/>
            <person name="Mondo S."/>
            <person name="Pangilinan J."/>
            <person name="Riley R."/>
            <person name="Labutti K."/>
            <person name="Andreopoulos B."/>
            <person name="Lipzen A."/>
            <person name="Chen C."/>
            <person name="Yanf M."/>
            <person name="Daum C."/>
            <person name="Ng V."/>
            <person name="Clum A."/>
            <person name="Ohm R."/>
            <person name="Martin F."/>
            <person name="Silar P."/>
            <person name="Natvig D."/>
            <person name="Lalanne C."/>
            <person name="Gautier V."/>
            <person name="Ament-Velasquez S.L."/>
            <person name="Kruys A."/>
            <person name="Hutchinson M.I."/>
            <person name="Powell A.J."/>
            <person name="Barry K."/>
            <person name="Miller A.N."/>
            <person name="Grigoriev I.V."/>
            <person name="Debuchy R."/>
            <person name="Gladieux P."/>
            <person name="Thoren M.H."/>
            <person name="Johannesson H."/>
        </authorList>
    </citation>
    <scope>NUCLEOTIDE SEQUENCE</scope>
    <source>
        <strain evidence="12">CBS 123565</strain>
    </source>
</reference>
<comment type="catalytic activity">
    <reaction evidence="8 10">
        <text>a 1-acyl-sn-glycero-3-phosphocholine + H2O = sn-glycerol 3-phosphocholine + a fatty acid + H(+)</text>
        <dbReference type="Rhea" id="RHEA:15177"/>
        <dbReference type="ChEBI" id="CHEBI:15377"/>
        <dbReference type="ChEBI" id="CHEBI:15378"/>
        <dbReference type="ChEBI" id="CHEBI:16870"/>
        <dbReference type="ChEBI" id="CHEBI:28868"/>
        <dbReference type="ChEBI" id="CHEBI:58168"/>
        <dbReference type="EC" id="3.1.1.5"/>
    </reaction>
</comment>
<proteinExistence type="inferred from homology"/>
<comment type="similarity">
    <text evidence="1 10">Belongs to the lysophospholipase family.</text>
</comment>
<dbReference type="PROSITE" id="PS51210">
    <property type="entry name" value="PLA2C"/>
    <property type="match status" value="1"/>
</dbReference>
<reference evidence="12" key="1">
    <citation type="journal article" date="2023" name="Mol. Phylogenet. Evol.">
        <title>Genome-scale phylogeny and comparative genomics of the fungal order Sordariales.</title>
        <authorList>
            <person name="Hensen N."/>
            <person name="Bonometti L."/>
            <person name="Westerberg I."/>
            <person name="Brannstrom I.O."/>
            <person name="Guillou S."/>
            <person name="Cros-Aarteil S."/>
            <person name="Calhoun S."/>
            <person name="Haridas S."/>
            <person name="Kuo A."/>
            <person name="Mondo S."/>
            <person name="Pangilinan J."/>
            <person name="Riley R."/>
            <person name="LaButti K."/>
            <person name="Andreopoulos B."/>
            <person name="Lipzen A."/>
            <person name="Chen C."/>
            <person name="Yan M."/>
            <person name="Daum C."/>
            <person name="Ng V."/>
            <person name="Clum A."/>
            <person name="Steindorff A."/>
            <person name="Ohm R.A."/>
            <person name="Martin F."/>
            <person name="Silar P."/>
            <person name="Natvig D.O."/>
            <person name="Lalanne C."/>
            <person name="Gautier V."/>
            <person name="Ament-Velasquez S.L."/>
            <person name="Kruys A."/>
            <person name="Hutchinson M.I."/>
            <person name="Powell A.J."/>
            <person name="Barry K."/>
            <person name="Miller A.N."/>
            <person name="Grigoriev I.V."/>
            <person name="Debuchy R."/>
            <person name="Gladieux P."/>
            <person name="Hiltunen Thoren M."/>
            <person name="Johannesson H."/>
        </authorList>
    </citation>
    <scope>NUCLEOTIDE SEQUENCE</scope>
    <source>
        <strain evidence="12">CBS 123565</strain>
    </source>
</reference>
<dbReference type="EC" id="3.1.1.5" evidence="2 10"/>
<protein>
    <recommendedName>
        <fullName evidence="2 10">Lysophospholipase</fullName>
        <ecNumber evidence="2 10">3.1.1.5</ecNumber>
    </recommendedName>
</protein>
<keyword evidence="7" id="KW-0325">Glycoprotein</keyword>
<evidence type="ECO:0000256" key="8">
    <source>
        <dbReference type="ARBA" id="ARBA00049531"/>
    </source>
</evidence>
<evidence type="ECO:0000313" key="13">
    <source>
        <dbReference type="Proteomes" id="UP001304895"/>
    </source>
</evidence>
<feature type="signal peptide" evidence="10">
    <location>
        <begin position="1"/>
        <end position="19"/>
    </location>
</feature>
<evidence type="ECO:0000256" key="10">
    <source>
        <dbReference type="RuleBase" id="RU362103"/>
    </source>
</evidence>
<dbReference type="GO" id="GO:0004622">
    <property type="term" value="F:phosphatidylcholine lysophospholipase activity"/>
    <property type="evidence" value="ECO:0007669"/>
    <property type="project" value="UniProtKB-EC"/>
</dbReference>
<dbReference type="Pfam" id="PF01735">
    <property type="entry name" value="PLA2_B"/>
    <property type="match status" value="1"/>
</dbReference>
<evidence type="ECO:0000256" key="1">
    <source>
        <dbReference type="ARBA" id="ARBA00008780"/>
    </source>
</evidence>
<keyword evidence="5 9" id="KW-0442">Lipid degradation</keyword>
<keyword evidence="3 10" id="KW-0732">Signal</keyword>
<dbReference type="AlphaFoldDB" id="A0AAN6UGV9"/>